<protein>
    <recommendedName>
        <fullName evidence="7">Geranylgeranylglycerol-phosphate geranylgeranyltransferase</fullName>
    </recommendedName>
</protein>
<evidence type="ECO:0000256" key="4">
    <source>
        <dbReference type="ARBA" id="ARBA00023136"/>
    </source>
</evidence>
<feature type="transmembrane region" description="Helical" evidence="5">
    <location>
        <begin position="212"/>
        <end position="231"/>
    </location>
</feature>
<dbReference type="PANTHER" id="PTHR42723:SF1">
    <property type="entry name" value="CHLOROPHYLL SYNTHASE, CHLOROPLASTIC"/>
    <property type="match status" value="1"/>
</dbReference>
<dbReference type="EMBL" id="BARU01001878">
    <property type="protein sequence ID" value="GAH21722.1"/>
    <property type="molecule type" value="Genomic_DNA"/>
</dbReference>
<comment type="caution">
    <text evidence="6">The sequence shown here is derived from an EMBL/GenBank/DDBJ whole genome shotgun (WGS) entry which is preliminary data.</text>
</comment>
<keyword evidence="2 5" id="KW-0812">Transmembrane</keyword>
<dbReference type="Gene3D" id="1.20.120.1780">
    <property type="entry name" value="UbiA prenyltransferase"/>
    <property type="match status" value="1"/>
</dbReference>
<dbReference type="InterPro" id="IPR044878">
    <property type="entry name" value="UbiA_sf"/>
</dbReference>
<feature type="transmembrane region" description="Helical" evidence="5">
    <location>
        <begin position="237"/>
        <end position="258"/>
    </location>
</feature>
<evidence type="ECO:0000256" key="1">
    <source>
        <dbReference type="ARBA" id="ARBA00004141"/>
    </source>
</evidence>
<feature type="transmembrane region" description="Helical" evidence="5">
    <location>
        <begin position="113"/>
        <end position="131"/>
    </location>
</feature>
<keyword evidence="3 5" id="KW-1133">Transmembrane helix</keyword>
<sequence>MRFKDAIEIIRPINCLMGALTVIIGLLNTRLGIPLDKLLINIILGVFTYIFIAAAGMVINDIYDIEIDKINRPERPIPRGSINLKQAKLLYSIYLIIGLTLSIFHSIFFNIGLLNIVLASFFGFIGWLYAAYGKKSGFFGNMAVGISFSIGMIYGAVLNSSSIPLFIYFFFITAFSLLVSREIIKGCEDIEGDKNHGVKTLAIKIGIRKSTYISLVFSITAIIFFILPIFTNILNPILFMVLMIFGLIDVIYAIFLMLTTKLERKDFKKISLLLKIGAFLGLIAFLFASIY</sequence>
<feature type="transmembrane region" description="Helical" evidence="5">
    <location>
        <begin position="12"/>
        <end position="33"/>
    </location>
</feature>
<feature type="transmembrane region" description="Helical" evidence="5">
    <location>
        <begin position="163"/>
        <end position="180"/>
    </location>
</feature>
<evidence type="ECO:0000256" key="3">
    <source>
        <dbReference type="ARBA" id="ARBA00022989"/>
    </source>
</evidence>
<dbReference type="CDD" id="cd13961">
    <property type="entry name" value="PT_UbiA_DGGGPS"/>
    <property type="match status" value="1"/>
</dbReference>
<feature type="transmembrane region" description="Helical" evidence="5">
    <location>
        <begin position="270"/>
        <end position="290"/>
    </location>
</feature>
<feature type="transmembrane region" description="Helical" evidence="5">
    <location>
        <begin position="39"/>
        <end position="59"/>
    </location>
</feature>
<comment type="subcellular location">
    <subcellularLocation>
        <location evidence="1">Membrane</location>
        <topology evidence="1">Multi-pass membrane protein</topology>
    </subcellularLocation>
</comment>
<dbReference type="Pfam" id="PF01040">
    <property type="entry name" value="UbiA"/>
    <property type="match status" value="1"/>
</dbReference>
<feature type="transmembrane region" description="Helical" evidence="5">
    <location>
        <begin position="89"/>
        <end position="107"/>
    </location>
</feature>
<evidence type="ECO:0000313" key="6">
    <source>
        <dbReference type="EMBL" id="GAH21722.1"/>
    </source>
</evidence>
<dbReference type="GO" id="GO:0016020">
    <property type="term" value="C:membrane"/>
    <property type="evidence" value="ECO:0007669"/>
    <property type="project" value="UniProtKB-SubCell"/>
</dbReference>
<evidence type="ECO:0000256" key="5">
    <source>
        <dbReference type="SAM" id="Phobius"/>
    </source>
</evidence>
<reference evidence="6" key="1">
    <citation type="journal article" date="2014" name="Front. Microbiol.">
        <title>High frequency of phylogenetically diverse reductive dehalogenase-homologous genes in deep subseafloor sedimentary metagenomes.</title>
        <authorList>
            <person name="Kawai M."/>
            <person name="Futagami T."/>
            <person name="Toyoda A."/>
            <person name="Takaki Y."/>
            <person name="Nishi S."/>
            <person name="Hori S."/>
            <person name="Arai W."/>
            <person name="Tsubouchi T."/>
            <person name="Morono Y."/>
            <person name="Uchiyama I."/>
            <person name="Ito T."/>
            <person name="Fujiyama A."/>
            <person name="Inagaki F."/>
            <person name="Takami H."/>
        </authorList>
    </citation>
    <scope>NUCLEOTIDE SEQUENCE</scope>
    <source>
        <strain evidence="6">Expedition CK06-06</strain>
    </source>
</reference>
<feature type="transmembrane region" description="Helical" evidence="5">
    <location>
        <begin position="138"/>
        <end position="157"/>
    </location>
</feature>
<organism evidence="6">
    <name type="scientific">marine sediment metagenome</name>
    <dbReference type="NCBI Taxonomy" id="412755"/>
    <lineage>
        <taxon>unclassified sequences</taxon>
        <taxon>metagenomes</taxon>
        <taxon>ecological metagenomes</taxon>
    </lineage>
</organism>
<name>X1DNE5_9ZZZZ</name>
<dbReference type="PANTHER" id="PTHR42723">
    <property type="entry name" value="CHLOROPHYLL SYNTHASE"/>
    <property type="match status" value="1"/>
</dbReference>
<dbReference type="AlphaFoldDB" id="X1DNE5"/>
<dbReference type="InterPro" id="IPR000537">
    <property type="entry name" value="UbiA_prenyltransferase"/>
</dbReference>
<keyword evidence="4 5" id="KW-0472">Membrane</keyword>
<evidence type="ECO:0008006" key="7">
    <source>
        <dbReference type="Google" id="ProtNLM"/>
    </source>
</evidence>
<evidence type="ECO:0000256" key="2">
    <source>
        <dbReference type="ARBA" id="ARBA00022692"/>
    </source>
</evidence>
<dbReference type="GO" id="GO:0016765">
    <property type="term" value="F:transferase activity, transferring alkyl or aryl (other than methyl) groups"/>
    <property type="evidence" value="ECO:0007669"/>
    <property type="project" value="InterPro"/>
</dbReference>
<accession>X1DNE5</accession>
<gene>
    <name evidence="6" type="ORF">S03H2_04675</name>
</gene>
<proteinExistence type="predicted"/>
<dbReference type="InterPro" id="IPR050475">
    <property type="entry name" value="Prenyltransferase_related"/>
</dbReference>
<dbReference type="Gene3D" id="1.10.357.140">
    <property type="entry name" value="UbiA prenyltransferase"/>
    <property type="match status" value="1"/>
</dbReference>